<dbReference type="RefSeq" id="WP_189542577.1">
    <property type="nucleotide sequence ID" value="NZ_BMZD01000008.1"/>
</dbReference>
<dbReference type="InterPro" id="IPR002397">
    <property type="entry name" value="Cyt_P450_B"/>
</dbReference>
<reference evidence="3" key="1">
    <citation type="journal article" date="2014" name="Int. J. Syst. Evol. Microbiol.">
        <title>Complete genome sequence of Corynebacterium casei LMG S-19264T (=DSM 44701T), isolated from a smear-ripened cheese.</title>
        <authorList>
            <consortium name="US DOE Joint Genome Institute (JGI-PGF)"/>
            <person name="Walter F."/>
            <person name="Albersmeier A."/>
            <person name="Kalinowski J."/>
            <person name="Ruckert C."/>
        </authorList>
    </citation>
    <scope>NUCLEOTIDE SEQUENCE</scope>
    <source>
        <strain evidence="3">KCTC 32422</strain>
    </source>
</reference>
<reference evidence="3" key="2">
    <citation type="submission" date="2020-09" db="EMBL/GenBank/DDBJ databases">
        <authorList>
            <person name="Sun Q."/>
            <person name="Kim S."/>
        </authorList>
    </citation>
    <scope>NUCLEOTIDE SEQUENCE</scope>
    <source>
        <strain evidence="3">KCTC 32422</strain>
    </source>
</reference>
<evidence type="ECO:0000313" key="4">
    <source>
        <dbReference type="Proteomes" id="UP000634139"/>
    </source>
</evidence>
<evidence type="ECO:0000256" key="2">
    <source>
        <dbReference type="RuleBase" id="RU000461"/>
    </source>
</evidence>
<sequence length="407" mass="44570">MTSAALDHPAHVPADRVIDFDLYDFPVEGLDYQRSMREILQSRPADVLWTPHNGGHWIARTHDTVAKVLADSDHFSSRRIMVGPYDDSRPPLVPLQLDPPHHAPYRALLQAALSPKAVGKLGERARELSIELIDGFKHDGHCEFIGQFAQHLPIAIFMEIVGLPASDRPYLTEVAEAAMRGGTEAERNAAGAKLMAYGMAKVAERRANPGTDLISTIVQAEVDGQPIADFPLTGMILLLLLGGLDTVASTLGFYAQFLATHPEHRRLLVEQPELIPNANEELLRRFAIAILAREVKADVELGGVTLKAGDMIMAPTPMDGLDEHKFADPLTVDFHRVKPGANATFGGGVHRCVGSVLARTELRIFLEEWLKRIPDFAIKPGTNPRVSARSVATITTLELVWDPGSVK</sequence>
<keyword evidence="2" id="KW-0408">Iron</keyword>
<keyword evidence="2" id="KW-0349">Heme</keyword>
<comment type="similarity">
    <text evidence="1 2">Belongs to the cytochrome P450 family.</text>
</comment>
<evidence type="ECO:0000256" key="1">
    <source>
        <dbReference type="ARBA" id="ARBA00010617"/>
    </source>
</evidence>
<dbReference type="PANTHER" id="PTHR46696:SF6">
    <property type="entry name" value="P450, PUTATIVE (EUROFUNG)-RELATED"/>
    <property type="match status" value="1"/>
</dbReference>
<gene>
    <name evidence="3" type="ORF">GCM10011617_27750</name>
</gene>
<organism evidence="3 4">
    <name type="scientific">Novosphingobium arvoryzae</name>
    <dbReference type="NCBI Taxonomy" id="1256514"/>
    <lineage>
        <taxon>Bacteria</taxon>
        <taxon>Pseudomonadati</taxon>
        <taxon>Pseudomonadota</taxon>
        <taxon>Alphaproteobacteria</taxon>
        <taxon>Sphingomonadales</taxon>
        <taxon>Sphingomonadaceae</taxon>
        <taxon>Novosphingobium</taxon>
    </lineage>
</organism>
<dbReference type="GO" id="GO:0004497">
    <property type="term" value="F:monooxygenase activity"/>
    <property type="evidence" value="ECO:0007669"/>
    <property type="project" value="UniProtKB-KW"/>
</dbReference>
<dbReference type="AlphaFoldDB" id="A0A918RPM4"/>
<keyword evidence="2" id="KW-0503">Monooxygenase</keyword>
<comment type="caution">
    <text evidence="3">The sequence shown here is derived from an EMBL/GenBank/DDBJ whole genome shotgun (WGS) entry which is preliminary data.</text>
</comment>
<evidence type="ECO:0000313" key="3">
    <source>
        <dbReference type="EMBL" id="GHA05152.1"/>
    </source>
</evidence>
<dbReference type="SUPFAM" id="SSF48264">
    <property type="entry name" value="Cytochrome P450"/>
    <property type="match status" value="1"/>
</dbReference>
<dbReference type="PRINTS" id="PR00359">
    <property type="entry name" value="BP450"/>
</dbReference>
<dbReference type="GO" id="GO:0005506">
    <property type="term" value="F:iron ion binding"/>
    <property type="evidence" value="ECO:0007669"/>
    <property type="project" value="InterPro"/>
</dbReference>
<dbReference type="InterPro" id="IPR017972">
    <property type="entry name" value="Cyt_P450_CS"/>
</dbReference>
<dbReference type="GO" id="GO:0020037">
    <property type="term" value="F:heme binding"/>
    <property type="evidence" value="ECO:0007669"/>
    <property type="project" value="InterPro"/>
</dbReference>
<dbReference type="CDD" id="cd11035">
    <property type="entry name" value="P450cam-like"/>
    <property type="match status" value="1"/>
</dbReference>
<keyword evidence="4" id="KW-1185">Reference proteome</keyword>
<dbReference type="GO" id="GO:0016705">
    <property type="term" value="F:oxidoreductase activity, acting on paired donors, with incorporation or reduction of molecular oxygen"/>
    <property type="evidence" value="ECO:0007669"/>
    <property type="project" value="InterPro"/>
</dbReference>
<dbReference type="InterPro" id="IPR001128">
    <property type="entry name" value="Cyt_P450"/>
</dbReference>
<dbReference type="EMBL" id="BMZD01000008">
    <property type="protein sequence ID" value="GHA05152.1"/>
    <property type="molecule type" value="Genomic_DNA"/>
</dbReference>
<dbReference type="Gene3D" id="1.10.630.10">
    <property type="entry name" value="Cytochrome P450"/>
    <property type="match status" value="1"/>
</dbReference>
<protein>
    <submittedName>
        <fullName evidence="3">Cytochrome P450</fullName>
    </submittedName>
</protein>
<dbReference type="Pfam" id="PF00067">
    <property type="entry name" value="p450"/>
    <property type="match status" value="1"/>
</dbReference>
<dbReference type="InterPro" id="IPR036396">
    <property type="entry name" value="Cyt_P450_sf"/>
</dbReference>
<dbReference type="Proteomes" id="UP000634139">
    <property type="component" value="Unassembled WGS sequence"/>
</dbReference>
<proteinExistence type="inferred from homology"/>
<accession>A0A918RPM4</accession>
<name>A0A918RPM4_9SPHN</name>
<dbReference type="PROSITE" id="PS00086">
    <property type="entry name" value="CYTOCHROME_P450"/>
    <property type="match status" value="1"/>
</dbReference>
<keyword evidence="2" id="KW-0560">Oxidoreductase</keyword>
<dbReference type="PANTHER" id="PTHR46696">
    <property type="entry name" value="P450, PUTATIVE (EUROFUNG)-RELATED"/>
    <property type="match status" value="1"/>
</dbReference>
<keyword evidence="2" id="KW-0479">Metal-binding</keyword>